<name>A0A380EET7_STAAU</name>
<protein>
    <submittedName>
        <fullName evidence="2">E family protein</fullName>
    </submittedName>
</protein>
<gene>
    <name evidence="2" type="ORF">NCTC10702_00601</name>
</gene>
<evidence type="ECO:0000259" key="1">
    <source>
        <dbReference type="Pfam" id="PF05272"/>
    </source>
</evidence>
<sequence length="54" mass="6242">MEMAELAATRKAEVEAIKHFISKQVDRFRVAYGHYIEDFQGNVFSLVQLIKLIS</sequence>
<organism evidence="2 3">
    <name type="scientific">Staphylococcus aureus</name>
    <dbReference type="NCBI Taxonomy" id="1280"/>
    <lineage>
        <taxon>Bacteria</taxon>
        <taxon>Bacillati</taxon>
        <taxon>Bacillota</taxon>
        <taxon>Bacilli</taxon>
        <taxon>Bacillales</taxon>
        <taxon>Staphylococcaceae</taxon>
        <taxon>Staphylococcus</taxon>
    </lineage>
</organism>
<reference evidence="2 3" key="1">
    <citation type="submission" date="2018-06" db="EMBL/GenBank/DDBJ databases">
        <authorList>
            <consortium name="Pathogen Informatics"/>
            <person name="Doyle S."/>
        </authorList>
    </citation>
    <scope>NUCLEOTIDE SEQUENCE [LARGE SCALE GENOMIC DNA]</scope>
    <source>
        <strain evidence="2 3">NCTC10702</strain>
    </source>
</reference>
<accession>A0A380EET7</accession>
<feature type="domain" description="Virulence-associated protein E-like" evidence="1">
    <location>
        <begin position="1"/>
        <end position="40"/>
    </location>
</feature>
<dbReference type="Pfam" id="PF05272">
    <property type="entry name" value="VapE-like_dom"/>
    <property type="match status" value="1"/>
</dbReference>
<proteinExistence type="predicted"/>
<evidence type="ECO:0000313" key="3">
    <source>
        <dbReference type="Proteomes" id="UP000254116"/>
    </source>
</evidence>
<dbReference type="EMBL" id="UHBY01000003">
    <property type="protein sequence ID" value="SUL31765.1"/>
    <property type="molecule type" value="Genomic_DNA"/>
</dbReference>
<dbReference type="AlphaFoldDB" id="A0A380EET7"/>
<dbReference type="InterPro" id="IPR007936">
    <property type="entry name" value="VapE-like_dom"/>
</dbReference>
<dbReference type="Proteomes" id="UP000254116">
    <property type="component" value="Unassembled WGS sequence"/>
</dbReference>
<evidence type="ECO:0000313" key="2">
    <source>
        <dbReference type="EMBL" id="SUL31765.1"/>
    </source>
</evidence>